<protein>
    <recommendedName>
        <fullName evidence="3">CobQ/CobB/MinD/ParA nucleotide binding domain-containing protein</fullName>
    </recommendedName>
</protein>
<dbReference type="SUPFAM" id="SSF52540">
    <property type="entry name" value="P-loop containing nucleoside triphosphate hydrolases"/>
    <property type="match status" value="1"/>
</dbReference>
<gene>
    <name evidence="1" type="ordered locus">Pisl_0353</name>
</gene>
<dbReference type="eggNOG" id="arCOG05644">
    <property type="taxonomic scope" value="Archaea"/>
</dbReference>
<accession>A1RRE9</accession>
<name>A1RRE9_PYRIL</name>
<dbReference type="InterPro" id="IPR027417">
    <property type="entry name" value="P-loop_NTPase"/>
</dbReference>
<dbReference type="InterPro" id="IPR050625">
    <property type="entry name" value="ParA/MinD_ATPase"/>
</dbReference>
<dbReference type="Gene3D" id="3.40.50.300">
    <property type="entry name" value="P-loop containing nucleotide triphosphate hydrolases"/>
    <property type="match status" value="1"/>
</dbReference>
<organism evidence="1 2">
    <name type="scientific">Pyrobaculum islandicum (strain DSM 4184 / JCM 9189 / GEO3)</name>
    <dbReference type="NCBI Taxonomy" id="384616"/>
    <lineage>
        <taxon>Archaea</taxon>
        <taxon>Thermoproteota</taxon>
        <taxon>Thermoprotei</taxon>
        <taxon>Thermoproteales</taxon>
        <taxon>Thermoproteaceae</taxon>
        <taxon>Pyrobaculum</taxon>
    </lineage>
</organism>
<dbReference type="GO" id="GO:0005524">
    <property type="term" value="F:ATP binding"/>
    <property type="evidence" value="ECO:0007669"/>
    <property type="project" value="TreeGrafter"/>
</dbReference>
<dbReference type="PANTHER" id="PTHR43384">
    <property type="entry name" value="SEPTUM SITE-DETERMINING PROTEIN MIND HOMOLOG, CHLOROPLASTIC-RELATED"/>
    <property type="match status" value="1"/>
</dbReference>
<dbReference type="GO" id="GO:0005829">
    <property type="term" value="C:cytosol"/>
    <property type="evidence" value="ECO:0007669"/>
    <property type="project" value="TreeGrafter"/>
</dbReference>
<dbReference type="HOGENOM" id="CLU_1044281_0_0_2"/>
<dbReference type="GeneID" id="4616333"/>
<dbReference type="GO" id="GO:0051782">
    <property type="term" value="P:negative regulation of cell division"/>
    <property type="evidence" value="ECO:0007669"/>
    <property type="project" value="TreeGrafter"/>
</dbReference>
<reference evidence="1" key="1">
    <citation type="submission" date="2006-12" db="EMBL/GenBank/DDBJ databases">
        <title>Complete sequence of Pyrobaculum islandicum DSM 4184.</title>
        <authorList>
            <person name="Copeland A."/>
            <person name="Lucas S."/>
            <person name="Lapidus A."/>
            <person name="Barry K."/>
            <person name="Detter J.C."/>
            <person name="Glavina del Rio T."/>
            <person name="Dalin E."/>
            <person name="Tice H."/>
            <person name="Pitluck S."/>
            <person name="Meincke L."/>
            <person name="Brettin T."/>
            <person name="Bruce D."/>
            <person name="Han C."/>
            <person name="Tapia R."/>
            <person name="Gilna P."/>
            <person name="Schmutz J."/>
            <person name="Larimer F."/>
            <person name="Land M."/>
            <person name="Hauser L."/>
            <person name="Kyrpides N."/>
            <person name="Mikhailova N."/>
            <person name="Cozen A.E."/>
            <person name="Fitz-Gibbon S.T."/>
            <person name="House C.H."/>
            <person name="Saltikov C."/>
            <person name="Lowe T."/>
            <person name="Richardson P."/>
        </authorList>
    </citation>
    <scope>NUCLEOTIDE SEQUENCE [LARGE SCALE GENOMIC DNA]</scope>
    <source>
        <strain evidence="1">DSM 4184</strain>
    </source>
</reference>
<evidence type="ECO:0008006" key="3">
    <source>
        <dbReference type="Google" id="ProtNLM"/>
    </source>
</evidence>
<dbReference type="GO" id="GO:0016887">
    <property type="term" value="F:ATP hydrolysis activity"/>
    <property type="evidence" value="ECO:0007669"/>
    <property type="project" value="TreeGrafter"/>
</dbReference>
<sequence length="254" mass="28222">MKRLVFSSGTKGGTGKTTLALNTAVLLAYAWRNVSYYPVVFIDLTPNIGTAALILIGESLATWGRPSLSDYVIGKLADPIRAFYLRRWNTEKGAFQLVFTFLGRDGFLTKRQLEHVLQIVESRLKPGVLIIDMPPSPFGSLAAGLVDYVVPVVTPDISAIETTKSYVELLGGRRLRPVLNMYIPEYSISAVHSMPWERVVEKTFGEPPHIVPFDKLLQAARQALEIEVLKLKPTESPAVKSIIEYVKYLMSNLA</sequence>
<evidence type="ECO:0000313" key="2">
    <source>
        <dbReference type="Proteomes" id="UP000002595"/>
    </source>
</evidence>
<dbReference type="Proteomes" id="UP000002595">
    <property type="component" value="Chromosome"/>
</dbReference>
<dbReference type="PANTHER" id="PTHR43384:SF10">
    <property type="entry name" value="ATPASE INVOLVED IN CHROMOSOME PARTITIONING, PARA_MIND FAMILY"/>
    <property type="match status" value="1"/>
</dbReference>
<dbReference type="AlphaFoldDB" id="A1RRE9"/>
<dbReference type="EMBL" id="CP000504">
    <property type="protein sequence ID" value="ABL87531.1"/>
    <property type="molecule type" value="Genomic_DNA"/>
</dbReference>
<keyword evidence="2" id="KW-1185">Reference proteome</keyword>
<dbReference type="RefSeq" id="WP_011762108.1">
    <property type="nucleotide sequence ID" value="NC_008701.1"/>
</dbReference>
<dbReference type="GO" id="GO:0009898">
    <property type="term" value="C:cytoplasmic side of plasma membrane"/>
    <property type="evidence" value="ECO:0007669"/>
    <property type="project" value="TreeGrafter"/>
</dbReference>
<evidence type="ECO:0000313" key="1">
    <source>
        <dbReference type="EMBL" id="ABL87531.1"/>
    </source>
</evidence>
<dbReference type="OrthoDB" id="27282at2157"/>
<dbReference type="STRING" id="384616.Pisl_0353"/>
<dbReference type="KEGG" id="pis:Pisl_0353"/>
<proteinExistence type="predicted"/>